<accession>A0A2P4Y0B4</accession>
<gene>
    <name evidence="1" type="ORF">PHPALM_12295</name>
</gene>
<comment type="caution">
    <text evidence="1">The sequence shown here is derived from an EMBL/GenBank/DDBJ whole genome shotgun (WGS) entry which is preliminary data.</text>
</comment>
<reference evidence="1 2" key="1">
    <citation type="journal article" date="2017" name="Genome Biol. Evol.">
        <title>Phytophthora megakarya and P. palmivora, closely related causal agents of cacao black pod rot, underwent increases in genome sizes and gene numbers by different mechanisms.</title>
        <authorList>
            <person name="Ali S.S."/>
            <person name="Shao J."/>
            <person name="Lary D.J."/>
            <person name="Kronmiller B."/>
            <person name="Shen D."/>
            <person name="Strem M.D."/>
            <person name="Amoako-Attah I."/>
            <person name="Akrofi A.Y."/>
            <person name="Begoude B.A."/>
            <person name="Ten Hoopen G.M."/>
            <person name="Coulibaly K."/>
            <person name="Kebe B.I."/>
            <person name="Melnick R.L."/>
            <person name="Guiltinan M.J."/>
            <person name="Tyler B.M."/>
            <person name="Meinhardt L.W."/>
            <person name="Bailey B.A."/>
        </authorList>
    </citation>
    <scope>NUCLEOTIDE SEQUENCE [LARGE SCALE GENOMIC DNA]</scope>
    <source>
        <strain evidence="2">sbr112.9</strain>
    </source>
</reference>
<dbReference type="EMBL" id="NCKW01006588">
    <property type="protein sequence ID" value="POM71169.1"/>
    <property type="molecule type" value="Genomic_DNA"/>
</dbReference>
<evidence type="ECO:0000313" key="2">
    <source>
        <dbReference type="Proteomes" id="UP000237271"/>
    </source>
</evidence>
<proteinExistence type="predicted"/>
<dbReference type="AlphaFoldDB" id="A0A2P4Y0B4"/>
<sequence length="232" mass="26374">MKERAISVENDVLQLREEVKKLEIQHRVFMSSMFVKTPWKVVVEYFRVFRNGLTKECAVRRDPDSATRTSYSNESYLQWGFLSSTMASDVVGGSGLGVDQMMNDWKWISLLHEDFTTQLVCLEAGPGDLMIARTKVCVTFSLDTVQYAFPHLINAENWPLARKLIGQRLCMKGSTYFQWDTESRRVVSVQYDIDMLTPMLELLGNMDDVSCVFDNAHVTSACGLVADTSLTI</sequence>
<keyword evidence="2" id="KW-1185">Reference proteome</keyword>
<evidence type="ECO:0000313" key="1">
    <source>
        <dbReference type="EMBL" id="POM71169.1"/>
    </source>
</evidence>
<name>A0A2P4Y0B4_9STRA</name>
<dbReference type="OrthoDB" id="108791at2759"/>
<protein>
    <recommendedName>
        <fullName evidence="3">Bzip transcription factor</fullName>
    </recommendedName>
</protein>
<dbReference type="Proteomes" id="UP000237271">
    <property type="component" value="Unassembled WGS sequence"/>
</dbReference>
<organism evidence="1 2">
    <name type="scientific">Phytophthora palmivora</name>
    <dbReference type="NCBI Taxonomy" id="4796"/>
    <lineage>
        <taxon>Eukaryota</taxon>
        <taxon>Sar</taxon>
        <taxon>Stramenopiles</taxon>
        <taxon>Oomycota</taxon>
        <taxon>Peronosporomycetes</taxon>
        <taxon>Peronosporales</taxon>
        <taxon>Peronosporaceae</taxon>
        <taxon>Phytophthora</taxon>
    </lineage>
</organism>
<evidence type="ECO:0008006" key="3">
    <source>
        <dbReference type="Google" id="ProtNLM"/>
    </source>
</evidence>